<proteinExistence type="predicted"/>
<name>A0A1H1FKI5_9FLAO</name>
<protein>
    <submittedName>
        <fullName evidence="2">Uncharacterized protein</fullName>
    </submittedName>
</protein>
<accession>A0A1H1FKI5</accession>
<organism evidence="2 3">
    <name type="scientific">Chryseobacterium soldanellicola</name>
    <dbReference type="NCBI Taxonomy" id="311333"/>
    <lineage>
        <taxon>Bacteria</taxon>
        <taxon>Pseudomonadati</taxon>
        <taxon>Bacteroidota</taxon>
        <taxon>Flavobacteriia</taxon>
        <taxon>Flavobacteriales</taxon>
        <taxon>Weeksellaceae</taxon>
        <taxon>Chryseobacterium group</taxon>
        <taxon>Chryseobacterium</taxon>
    </lineage>
</organism>
<evidence type="ECO:0000256" key="1">
    <source>
        <dbReference type="SAM" id="MobiDB-lite"/>
    </source>
</evidence>
<feature type="region of interest" description="Disordered" evidence="1">
    <location>
        <begin position="272"/>
        <end position="339"/>
    </location>
</feature>
<dbReference type="AlphaFoldDB" id="A0A1H1FKI5"/>
<evidence type="ECO:0000313" key="2">
    <source>
        <dbReference type="EMBL" id="SDR01445.1"/>
    </source>
</evidence>
<dbReference type="STRING" id="311333.SAMN05421664_3117"/>
<dbReference type="Proteomes" id="UP000199627">
    <property type="component" value="Unassembled WGS sequence"/>
</dbReference>
<reference evidence="3" key="1">
    <citation type="submission" date="2016-10" db="EMBL/GenBank/DDBJ databases">
        <authorList>
            <person name="Varghese N."/>
            <person name="Submissions S."/>
        </authorList>
    </citation>
    <scope>NUCLEOTIDE SEQUENCE [LARGE SCALE GENOMIC DNA]</scope>
    <source>
        <strain evidence="3">DSM 17072</strain>
    </source>
</reference>
<keyword evidence="3" id="KW-1185">Reference proteome</keyword>
<dbReference type="EMBL" id="FNKL01000004">
    <property type="protein sequence ID" value="SDR01445.1"/>
    <property type="molecule type" value="Genomic_DNA"/>
</dbReference>
<feature type="compositionally biased region" description="Basic and acidic residues" evidence="1">
    <location>
        <begin position="318"/>
        <end position="329"/>
    </location>
</feature>
<sequence>MVAFLWSAIFSKNNLRLFQFIIIFFFCSMYAQKALPLDTLKLKEARDMLADDYGNLYIYKNKDFSFTKYDSLGKQLGKMMLTVPYKIQGVQNPLSVPLFSENAQELKFVDQNLNEIQKVDFKQKFGFIKMTYAEDLQQIWLLDESSKRLIQYNFRNDTTINSYPFDASFDDLTDLLVFENKIYILTKKNIRVYTFKFEKIFEAEIENGKRFRRENEFILVITNNSIIKYVPEKGMVKIFQDPDAQIVDKNTLAYFEIKANKLYLYNLENNKETEPHAESGPEQKSTEKPVDKPEEKKVEPTEMPIEKEVETRQNSGEKPADSTLEKLIEDSSEVQKVGI</sequence>
<feature type="compositionally biased region" description="Basic and acidic residues" evidence="1">
    <location>
        <begin position="272"/>
        <end position="311"/>
    </location>
</feature>
<evidence type="ECO:0000313" key="3">
    <source>
        <dbReference type="Proteomes" id="UP000199627"/>
    </source>
</evidence>
<gene>
    <name evidence="2" type="ORF">SAMN05421664_3117</name>
</gene>